<sequence length="141" mass="15722">MSGKNKEETHASSLVEKASELLEKEKIDLSLEDIENLMQLAPNIKDMFLKVTDLSSSSSQNVFDVLKQIILVYKDELKRVDITQEQREAIYDRMDKHAQSAREQDDSNKKFIVGVIATVLTVAGGAAVKYGPKIIGGLIKK</sequence>
<dbReference type="EMBL" id="JACSQO010000002">
    <property type="protein sequence ID" value="MBD7943577.1"/>
    <property type="molecule type" value="Genomic_DNA"/>
</dbReference>
<evidence type="ECO:0000313" key="3">
    <source>
        <dbReference type="Proteomes" id="UP000640786"/>
    </source>
</evidence>
<evidence type="ECO:0000313" key="2">
    <source>
        <dbReference type="EMBL" id="MBD7943577.1"/>
    </source>
</evidence>
<reference evidence="2 3" key="1">
    <citation type="submission" date="2020-08" db="EMBL/GenBank/DDBJ databases">
        <title>A Genomic Blueprint of the Chicken Gut Microbiome.</title>
        <authorList>
            <person name="Gilroy R."/>
            <person name="Ravi A."/>
            <person name="Getino M."/>
            <person name="Pursley I."/>
            <person name="Horton D.L."/>
            <person name="Alikhan N.-F."/>
            <person name="Baker D."/>
            <person name="Gharbi K."/>
            <person name="Hall N."/>
            <person name="Watson M."/>
            <person name="Adriaenssens E.M."/>
            <person name="Foster-Nyarko E."/>
            <person name="Jarju S."/>
            <person name="Secka A."/>
            <person name="Antonio M."/>
            <person name="Oren A."/>
            <person name="Chaudhuri R."/>
            <person name="La Ragione R.M."/>
            <person name="Hildebrand F."/>
            <person name="Pallen M.J."/>
        </authorList>
    </citation>
    <scope>NUCLEOTIDE SEQUENCE [LARGE SCALE GENOMIC DNA]</scope>
    <source>
        <strain evidence="2 3">Sa2BUA9</strain>
    </source>
</reference>
<keyword evidence="1" id="KW-0812">Transmembrane</keyword>
<keyword evidence="3" id="KW-1185">Reference proteome</keyword>
<comment type="caution">
    <text evidence="2">The sequence shown here is derived from an EMBL/GenBank/DDBJ whole genome shotgun (WGS) entry which is preliminary data.</text>
</comment>
<keyword evidence="1" id="KW-1133">Transmembrane helix</keyword>
<feature type="transmembrane region" description="Helical" evidence="1">
    <location>
        <begin position="111"/>
        <end position="131"/>
    </location>
</feature>
<name>A0ABR8R6Z0_9BACI</name>
<accession>A0ABR8R6Z0</accession>
<gene>
    <name evidence="2" type="ORF">H9650_05540</name>
</gene>
<keyword evidence="1" id="KW-0472">Membrane</keyword>
<organism evidence="2 3">
    <name type="scientific">Psychrobacillus faecigallinarum</name>
    <dbReference type="NCBI Taxonomy" id="2762235"/>
    <lineage>
        <taxon>Bacteria</taxon>
        <taxon>Bacillati</taxon>
        <taxon>Bacillota</taxon>
        <taxon>Bacilli</taxon>
        <taxon>Bacillales</taxon>
        <taxon>Bacillaceae</taxon>
        <taxon>Psychrobacillus</taxon>
    </lineage>
</organism>
<evidence type="ECO:0000256" key="1">
    <source>
        <dbReference type="SAM" id="Phobius"/>
    </source>
</evidence>
<dbReference type="RefSeq" id="WP_191696773.1">
    <property type="nucleotide sequence ID" value="NZ_JACSQO010000002.1"/>
</dbReference>
<protein>
    <submittedName>
        <fullName evidence="2">Uncharacterized protein</fullName>
    </submittedName>
</protein>
<proteinExistence type="predicted"/>
<dbReference type="Proteomes" id="UP000640786">
    <property type="component" value="Unassembled WGS sequence"/>
</dbReference>